<evidence type="ECO:0000313" key="8">
    <source>
        <dbReference type="Proteomes" id="UP000483672"/>
    </source>
</evidence>
<dbReference type="OrthoDB" id="5284003at2759"/>
<evidence type="ECO:0000313" key="4">
    <source>
        <dbReference type="EMBL" id="KAF3225640.1"/>
    </source>
</evidence>
<accession>A0A6G1M1M0</accession>
<dbReference type="InterPro" id="IPR001810">
    <property type="entry name" value="F-box_dom"/>
</dbReference>
<feature type="domain" description="F-box" evidence="1">
    <location>
        <begin position="1"/>
        <end position="46"/>
    </location>
</feature>
<dbReference type="Proteomes" id="UP000479691">
    <property type="component" value="Unassembled WGS sequence"/>
</dbReference>
<dbReference type="EMBL" id="WIPF01000024">
    <property type="protein sequence ID" value="KAF3226238.1"/>
    <property type="molecule type" value="Genomic_DNA"/>
</dbReference>
<sequence length="567" mass="66411">MVSLAELPVEIKRLIVNELKTTDLKRVCLVSREFSSIVIPILYSTIRLKPHHKHGIDLYQKENLFNSERPNPHLKHIRDLQVIHPDAGRKICPSTIDCINKRVQPSLRENQLHSLSLCSSLDAGPDVLPFLVRNRNLRALRLNVPPPCAYNIEYFNYLGLHHYNLRALSLQFLNTNPSDRQTDFTTLNKLLCRLQNLHSLDLKFRELQHRPVQNPPLWPDAVRLLDTIFAMKSLRELSLLGNDIPIGYWAEANPSRRVGKNLTLFRSEAVDRGDADRKSCDRDDLFWFNALDMSKVKRFQHCLGVIYFEKSIPDQVPRYLSRNDNLRSILADCEQLEEFRCCNLPQIPDFDPSNHCFFRVKDTLKRLRICSSDWYGMDDLPGFLTEEQHQEREKSIISELNALQILEVTVNWPRWYISSKSIQLVHILREPRYNPADFDSDDEDEDEDDTLDALLKVPTRALFLQARAQQFAKITQPKFLPSLKIVVFSKTNLLREHCHTRRFEGIQGDREEYLPLAYSVEMEDESDLPYGVAEPLSFKEMEEQFPWLYDGAWEGKFWDESRGYRFW</sequence>
<dbReference type="EMBL" id="WIWS01000014">
    <property type="protein sequence ID" value="KAF3225640.1"/>
    <property type="molecule type" value="Genomic_DNA"/>
</dbReference>
<dbReference type="EMBL" id="JAABOE010000012">
    <property type="protein sequence ID" value="KAF3187907.1"/>
    <property type="molecule type" value="Genomic_DNA"/>
</dbReference>
<dbReference type="Proteomes" id="UP000483672">
    <property type="component" value="Unassembled WGS sequence"/>
</dbReference>
<protein>
    <recommendedName>
        <fullName evidence="1">F-box domain-containing protein</fullName>
    </recommendedName>
</protein>
<reference evidence="6 7" key="1">
    <citation type="submission" date="2019-06" db="EMBL/GenBank/DDBJ databases">
        <authorList>
            <person name="Palmer J.M."/>
        </authorList>
    </citation>
    <scope>NUCLEOTIDE SEQUENCE [LARGE SCALE GENOMIC DNA]</scope>
    <source>
        <strain evidence="4 6">TWF106</strain>
        <strain evidence="5 8">TWF191</strain>
        <strain evidence="3">TWF679</strain>
        <strain evidence="2 7">TWF788</strain>
    </source>
</reference>
<organism evidence="4 6">
    <name type="scientific">Orbilia oligospora</name>
    <name type="common">Nematode-trapping fungus</name>
    <name type="synonym">Arthrobotrys oligospora</name>
    <dbReference type="NCBI Taxonomy" id="2813651"/>
    <lineage>
        <taxon>Eukaryota</taxon>
        <taxon>Fungi</taxon>
        <taxon>Dikarya</taxon>
        <taxon>Ascomycota</taxon>
        <taxon>Pezizomycotina</taxon>
        <taxon>Orbiliomycetes</taxon>
        <taxon>Orbiliales</taxon>
        <taxon>Orbiliaceae</taxon>
        <taxon>Orbilia</taxon>
    </lineage>
</organism>
<evidence type="ECO:0000313" key="6">
    <source>
        <dbReference type="Proteomes" id="UP000472727"/>
    </source>
</evidence>
<evidence type="ECO:0000259" key="1">
    <source>
        <dbReference type="PROSITE" id="PS50181"/>
    </source>
</evidence>
<name>A0A6G1M1M0_ORBOL</name>
<evidence type="ECO:0000313" key="3">
    <source>
        <dbReference type="EMBL" id="KAF3219432.1"/>
    </source>
</evidence>
<evidence type="ECO:0000313" key="7">
    <source>
        <dbReference type="Proteomes" id="UP000479691"/>
    </source>
</evidence>
<proteinExistence type="predicted"/>
<dbReference type="PROSITE" id="PS50181">
    <property type="entry name" value="FBOX"/>
    <property type="match status" value="1"/>
</dbReference>
<dbReference type="Proteomes" id="UP000472727">
    <property type="component" value="Unassembled WGS sequence"/>
</dbReference>
<evidence type="ECO:0000313" key="5">
    <source>
        <dbReference type="EMBL" id="KAF3226238.1"/>
    </source>
</evidence>
<dbReference type="Proteomes" id="UP000614610">
    <property type="component" value="Unassembled WGS sequence"/>
</dbReference>
<gene>
    <name evidence="4" type="ORF">TWF106_002158</name>
    <name evidence="5" type="ORF">TWF191_004899</name>
    <name evidence="3" type="ORF">TWF679_010903</name>
    <name evidence="2" type="ORF">TWF788_001372</name>
</gene>
<evidence type="ECO:0000313" key="2">
    <source>
        <dbReference type="EMBL" id="KAF3187907.1"/>
    </source>
</evidence>
<dbReference type="EMBL" id="WIWT01000009">
    <property type="protein sequence ID" value="KAF3219432.1"/>
    <property type="molecule type" value="Genomic_DNA"/>
</dbReference>
<comment type="caution">
    <text evidence="4">The sequence shown here is derived from an EMBL/GenBank/DDBJ whole genome shotgun (WGS) entry which is preliminary data.</text>
</comment>
<dbReference type="AlphaFoldDB" id="A0A6G1M1M0"/>